<dbReference type="OrthoDB" id="10545039at2759"/>
<reference evidence="2" key="1">
    <citation type="journal article" date="2014" name="Nat. Genet.">
        <title>Genome of the human hookworm Necator americanus.</title>
        <authorList>
            <person name="Tang Y.T."/>
            <person name="Gao X."/>
            <person name="Rosa B.A."/>
            <person name="Abubucker S."/>
            <person name="Hallsworth-Pepin K."/>
            <person name="Martin J."/>
            <person name="Tyagi R."/>
            <person name="Heizer E."/>
            <person name="Zhang X."/>
            <person name="Bhonagiri-Palsikar V."/>
            <person name="Minx P."/>
            <person name="Warren W.C."/>
            <person name="Wang Q."/>
            <person name="Zhan B."/>
            <person name="Hotez P.J."/>
            <person name="Sternberg P.W."/>
            <person name="Dougall A."/>
            <person name="Gaze S.T."/>
            <person name="Mulvenna J."/>
            <person name="Sotillo J."/>
            <person name="Ranganathan S."/>
            <person name="Rabelo E.M."/>
            <person name="Wilson R.K."/>
            <person name="Felgner P.L."/>
            <person name="Bethony J."/>
            <person name="Hawdon J.M."/>
            <person name="Gasser R.B."/>
            <person name="Loukas A."/>
            <person name="Mitreva M."/>
        </authorList>
    </citation>
    <scope>NUCLEOTIDE SEQUENCE [LARGE SCALE GENOMIC DNA]</scope>
</reference>
<evidence type="ECO:0000313" key="1">
    <source>
        <dbReference type="EMBL" id="ETN81828.1"/>
    </source>
</evidence>
<gene>
    <name evidence="1" type="ORF">NECAME_00178</name>
</gene>
<proteinExistence type="predicted"/>
<dbReference type="Proteomes" id="UP000053676">
    <property type="component" value="Unassembled WGS sequence"/>
</dbReference>
<dbReference type="KEGG" id="nai:NECAME_00178"/>
<protein>
    <submittedName>
        <fullName evidence="1">Uncharacterized protein</fullName>
    </submittedName>
</protein>
<evidence type="ECO:0000313" key="2">
    <source>
        <dbReference type="Proteomes" id="UP000053676"/>
    </source>
</evidence>
<sequence>MSMLPPDDSVDWVRLIRERLPEVEIAPFKDMCGEGEADQIDMEAEIPTDEQLFGGLEDCILQISGFVC</sequence>
<dbReference type="EMBL" id="KI658623">
    <property type="protein sequence ID" value="ETN81828.1"/>
    <property type="molecule type" value="Genomic_DNA"/>
</dbReference>
<name>W2TJ72_NECAM</name>
<keyword evidence="2" id="KW-1185">Reference proteome</keyword>
<organism evidence="1 2">
    <name type="scientific">Necator americanus</name>
    <name type="common">Human hookworm</name>
    <dbReference type="NCBI Taxonomy" id="51031"/>
    <lineage>
        <taxon>Eukaryota</taxon>
        <taxon>Metazoa</taxon>
        <taxon>Ecdysozoa</taxon>
        <taxon>Nematoda</taxon>
        <taxon>Chromadorea</taxon>
        <taxon>Rhabditida</taxon>
        <taxon>Rhabditina</taxon>
        <taxon>Rhabditomorpha</taxon>
        <taxon>Strongyloidea</taxon>
        <taxon>Ancylostomatidae</taxon>
        <taxon>Bunostominae</taxon>
        <taxon>Necator</taxon>
    </lineage>
</organism>
<dbReference type="AlphaFoldDB" id="W2TJ72"/>
<accession>W2TJ72</accession>